<dbReference type="Gene3D" id="2.10.25.10">
    <property type="entry name" value="Laminin"/>
    <property type="match status" value="3"/>
</dbReference>
<dbReference type="InterPro" id="IPR050906">
    <property type="entry name" value="Notch_signaling"/>
</dbReference>
<keyword evidence="4 5" id="KW-1015">Disulfide bond</keyword>
<keyword evidence="7" id="KW-0472">Membrane</keyword>
<name>K1Q844_MAGGI</name>
<dbReference type="EMBL" id="JH818580">
    <property type="protein sequence ID" value="EKC25025.1"/>
    <property type="molecule type" value="Genomic_DNA"/>
</dbReference>
<feature type="domain" description="EGF-like" evidence="8">
    <location>
        <begin position="196"/>
        <end position="233"/>
    </location>
</feature>
<organism evidence="9">
    <name type="scientific">Magallana gigas</name>
    <name type="common">Pacific oyster</name>
    <name type="synonym">Crassostrea gigas</name>
    <dbReference type="NCBI Taxonomy" id="29159"/>
    <lineage>
        <taxon>Eukaryota</taxon>
        <taxon>Metazoa</taxon>
        <taxon>Spiralia</taxon>
        <taxon>Lophotrochozoa</taxon>
        <taxon>Mollusca</taxon>
        <taxon>Bivalvia</taxon>
        <taxon>Autobranchia</taxon>
        <taxon>Pteriomorphia</taxon>
        <taxon>Ostreida</taxon>
        <taxon>Ostreoidea</taxon>
        <taxon>Ostreidae</taxon>
        <taxon>Magallana</taxon>
    </lineage>
</organism>
<feature type="disulfide bond" evidence="5">
    <location>
        <begin position="265"/>
        <end position="274"/>
    </location>
</feature>
<dbReference type="SUPFAM" id="SSF57196">
    <property type="entry name" value="EGF/Laminin"/>
    <property type="match status" value="3"/>
</dbReference>
<dbReference type="InterPro" id="IPR000742">
    <property type="entry name" value="EGF"/>
</dbReference>
<dbReference type="GO" id="GO:0007154">
    <property type="term" value="P:cell communication"/>
    <property type="evidence" value="ECO:0007669"/>
    <property type="project" value="InterPro"/>
</dbReference>
<keyword evidence="1" id="KW-0217">Developmental protein</keyword>
<evidence type="ECO:0000256" key="1">
    <source>
        <dbReference type="ARBA" id="ARBA00022473"/>
    </source>
</evidence>
<evidence type="ECO:0000256" key="3">
    <source>
        <dbReference type="ARBA" id="ARBA00022737"/>
    </source>
</evidence>
<evidence type="ECO:0000259" key="8">
    <source>
        <dbReference type="PROSITE" id="PS50026"/>
    </source>
</evidence>
<keyword evidence="7" id="KW-0812">Transmembrane</keyword>
<dbReference type="PANTHER" id="PTHR24044:SF420">
    <property type="entry name" value="DELTA AND NOTCH-LIKE EPIDERMAL GROWTH FACTOR-RELATED RECEPTOR ISOFORM X1"/>
    <property type="match status" value="1"/>
</dbReference>
<feature type="disulfide bond" evidence="5">
    <location>
        <begin position="223"/>
        <end position="232"/>
    </location>
</feature>
<reference evidence="9" key="1">
    <citation type="journal article" date="2012" name="Nature">
        <title>The oyster genome reveals stress adaptation and complexity of shell formation.</title>
        <authorList>
            <person name="Zhang G."/>
            <person name="Fang X."/>
            <person name="Guo X."/>
            <person name="Li L."/>
            <person name="Luo R."/>
            <person name="Xu F."/>
            <person name="Yang P."/>
            <person name="Zhang L."/>
            <person name="Wang X."/>
            <person name="Qi H."/>
            <person name="Xiong Z."/>
            <person name="Que H."/>
            <person name="Xie Y."/>
            <person name="Holland P.W."/>
            <person name="Paps J."/>
            <person name="Zhu Y."/>
            <person name="Wu F."/>
            <person name="Chen Y."/>
            <person name="Wang J."/>
            <person name="Peng C."/>
            <person name="Meng J."/>
            <person name="Yang L."/>
            <person name="Liu J."/>
            <person name="Wen B."/>
            <person name="Zhang N."/>
            <person name="Huang Z."/>
            <person name="Zhu Q."/>
            <person name="Feng Y."/>
            <person name="Mount A."/>
            <person name="Hedgecock D."/>
            <person name="Xu Z."/>
            <person name="Liu Y."/>
            <person name="Domazet-Loso T."/>
            <person name="Du Y."/>
            <person name="Sun X."/>
            <person name="Zhang S."/>
            <person name="Liu B."/>
            <person name="Cheng P."/>
            <person name="Jiang X."/>
            <person name="Li J."/>
            <person name="Fan D."/>
            <person name="Wang W."/>
            <person name="Fu W."/>
            <person name="Wang T."/>
            <person name="Wang B."/>
            <person name="Zhang J."/>
            <person name="Peng Z."/>
            <person name="Li Y."/>
            <person name="Li N."/>
            <person name="Wang J."/>
            <person name="Chen M."/>
            <person name="He Y."/>
            <person name="Tan F."/>
            <person name="Song X."/>
            <person name="Zheng Q."/>
            <person name="Huang R."/>
            <person name="Yang H."/>
            <person name="Du X."/>
            <person name="Chen L."/>
            <person name="Yang M."/>
            <person name="Gaffney P.M."/>
            <person name="Wang S."/>
            <person name="Luo L."/>
            <person name="She Z."/>
            <person name="Ming Y."/>
            <person name="Huang W."/>
            <person name="Zhang S."/>
            <person name="Huang B."/>
            <person name="Zhang Y."/>
            <person name="Qu T."/>
            <person name="Ni P."/>
            <person name="Miao G."/>
            <person name="Wang J."/>
            <person name="Wang Q."/>
            <person name="Steinberg C.E."/>
            <person name="Wang H."/>
            <person name="Li N."/>
            <person name="Qian L."/>
            <person name="Zhang G."/>
            <person name="Li Y."/>
            <person name="Yang H."/>
            <person name="Liu X."/>
            <person name="Wang J."/>
            <person name="Yin Y."/>
            <person name="Wang J."/>
        </authorList>
    </citation>
    <scope>NUCLEOTIDE SEQUENCE [LARGE SCALE GENOMIC DNA]</scope>
    <source>
        <strain evidence="9">05x7-T-G4-1.051#20</strain>
    </source>
</reference>
<feature type="disulfide bond" evidence="5">
    <location>
        <begin position="184"/>
        <end position="193"/>
    </location>
</feature>
<feature type="compositionally biased region" description="Low complexity" evidence="6">
    <location>
        <begin position="485"/>
        <end position="499"/>
    </location>
</feature>
<comment type="caution">
    <text evidence="5">Lacks conserved residue(s) required for the propagation of feature annotation.</text>
</comment>
<keyword evidence="2 5" id="KW-0245">EGF-like domain</keyword>
<evidence type="ECO:0000256" key="7">
    <source>
        <dbReference type="SAM" id="Phobius"/>
    </source>
</evidence>
<sequence>MSKWNLYIPNDQEFKHINRNVNRCLIGRRSSKGIDNANVNIFGDSFGGVRNPMIFSLDIWDEKAQLKVDVFDVDDNQDDKVDFLYGNFTLSAAKSKKLSREQSFRLATAKSILDYKASVYCQENFYGPACDVKCVDHDDTSGHYTMVRGENCTEPIPVECYDGFCKNNGSCIVNVSDNTLNCICDIGWKGETCEEEHNPCEFNPCLRNGTCVYTKNVGYVCECPFDSQGEHCENVSTCVLQEDICLNGGSCVQENLKEEWYFCDCPVNFTGKHCETLIEVPINETSDSNITTIETTTIAIIPPTTIAPKATVILRGKVDSRNEEAIRKALMKIIHDFTPIKGELYLEMEKEVYKTQEGEILTEIGFRGTADGKPFSIAEIQRVLSDSHAVMVDHLLPIPRDLPDKHSHSSLPSNAAQDQIQELENKANVARTSSTGVTESQNAQSFENSLTNSQLMWIFVGFFFGAIILVLLCFFCYIKCRRKPSASGTTGASVTATAGPRYDIDPPQYSQTVEPGHQSLKPPEGPLPPRYSDIINSSGDVTLSQGAIDNPAFTTDDETLTEQNVEVRTDSSNIAVSERPCEIREDHMKEATNENNCKEDKDTPTHDKAGLIDNEVEHSDS</sequence>
<dbReference type="HOGENOM" id="CLU_440230_0_0_1"/>
<protein>
    <submittedName>
        <fullName evidence="9">Neurogenic locus notch-like protein 1</fullName>
    </submittedName>
</protein>
<dbReference type="CDD" id="cd00054">
    <property type="entry name" value="EGF_CA"/>
    <property type="match status" value="2"/>
</dbReference>
<feature type="region of interest" description="Disordered" evidence="6">
    <location>
        <begin position="576"/>
        <end position="621"/>
    </location>
</feature>
<dbReference type="PANTHER" id="PTHR24044">
    <property type="entry name" value="NOTCH LIGAND FAMILY MEMBER"/>
    <property type="match status" value="1"/>
</dbReference>
<dbReference type="AlphaFoldDB" id="K1Q844"/>
<dbReference type="InParanoid" id="K1Q844"/>
<evidence type="ECO:0000313" key="9">
    <source>
        <dbReference type="EMBL" id="EKC25025.1"/>
    </source>
</evidence>
<dbReference type="PROSITE" id="PS50026">
    <property type="entry name" value="EGF_3"/>
    <property type="match status" value="3"/>
</dbReference>
<feature type="domain" description="EGF-like" evidence="8">
    <location>
        <begin position="234"/>
        <end position="275"/>
    </location>
</feature>
<gene>
    <name evidence="9" type="ORF">CGI_10018250</name>
</gene>
<dbReference type="InterPro" id="IPR001774">
    <property type="entry name" value="DSL"/>
</dbReference>
<feature type="compositionally biased region" description="Basic and acidic residues" evidence="6">
    <location>
        <begin position="579"/>
        <end position="621"/>
    </location>
</feature>
<dbReference type="SMART" id="SM00051">
    <property type="entry name" value="DSL"/>
    <property type="match status" value="1"/>
</dbReference>
<keyword evidence="7" id="KW-1133">Transmembrane helix</keyword>
<dbReference type="Pfam" id="PF00008">
    <property type="entry name" value="EGF"/>
    <property type="match status" value="1"/>
</dbReference>
<dbReference type="GO" id="GO:0005112">
    <property type="term" value="F:Notch binding"/>
    <property type="evidence" value="ECO:0007669"/>
    <property type="project" value="TreeGrafter"/>
</dbReference>
<accession>K1Q844</accession>
<keyword evidence="3" id="KW-0677">Repeat</keyword>
<dbReference type="GO" id="GO:0016020">
    <property type="term" value="C:membrane"/>
    <property type="evidence" value="ECO:0007669"/>
    <property type="project" value="InterPro"/>
</dbReference>
<evidence type="ECO:0000256" key="6">
    <source>
        <dbReference type="SAM" id="MobiDB-lite"/>
    </source>
</evidence>
<evidence type="ECO:0000256" key="4">
    <source>
        <dbReference type="ARBA" id="ARBA00023157"/>
    </source>
</evidence>
<dbReference type="PROSITE" id="PS00022">
    <property type="entry name" value="EGF_1"/>
    <property type="match status" value="3"/>
</dbReference>
<feature type="transmembrane region" description="Helical" evidence="7">
    <location>
        <begin position="455"/>
        <end position="478"/>
    </location>
</feature>
<evidence type="ECO:0000256" key="2">
    <source>
        <dbReference type="ARBA" id="ARBA00022536"/>
    </source>
</evidence>
<feature type="disulfide bond" evidence="5">
    <location>
        <begin position="165"/>
        <end position="182"/>
    </location>
</feature>
<feature type="region of interest" description="Disordered" evidence="6">
    <location>
        <begin position="484"/>
        <end position="526"/>
    </location>
</feature>
<feature type="domain" description="EGF-like" evidence="8">
    <location>
        <begin position="156"/>
        <end position="194"/>
    </location>
</feature>
<dbReference type="SMART" id="SM00181">
    <property type="entry name" value="EGF"/>
    <property type="match status" value="3"/>
</dbReference>
<dbReference type="PROSITE" id="PS01186">
    <property type="entry name" value="EGF_2"/>
    <property type="match status" value="1"/>
</dbReference>
<evidence type="ECO:0000256" key="5">
    <source>
        <dbReference type="PROSITE-ProRule" id="PRU00076"/>
    </source>
</evidence>
<proteinExistence type="predicted"/>